<sequence>MTTIDAAAEFDRQVRNLIEREYPAMAGLTPEHFQSLAAPLRDLAATTGNLTCVPGSLERFVAIAEAELPDQPVYLLVDIERGEEFCGAVPRDAMDTITARERTLLTSEAPHTWLDMAFAGDRRH</sequence>
<name>A0ABW4GQI2_9ACTN</name>
<proteinExistence type="predicted"/>
<organism evidence="1 2">
    <name type="scientific">Nonomuraea guangzhouensis</name>
    <dbReference type="NCBI Taxonomy" id="1291555"/>
    <lineage>
        <taxon>Bacteria</taxon>
        <taxon>Bacillati</taxon>
        <taxon>Actinomycetota</taxon>
        <taxon>Actinomycetes</taxon>
        <taxon>Streptosporangiales</taxon>
        <taxon>Streptosporangiaceae</taxon>
        <taxon>Nonomuraea</taxon>
    </lineage>
</organism>
<dbReference type="InterPro" id="IPR043755">
    <property type="entry name" value="DUF5701"/>
</dbReference>
<dbReference type="EMBL" id="JBHUCM010000045">
    <property type="protein sequence ID" value="MFD1544997.1"/>
    <property type="molecule type" value="Genomic_DNA"/>
</dbReference>
<dbReference type="RefSeq" id="WP_219528969.1">
    <property type="nucleotide sequence ID" value="NZ_JAHKRM010000005.1"/>
</dbReference>
<evidence type="ECO:0000313" key="2">
    <source>
        <dbReference type="Proteomes" id="UP001597097"/>
    </source>
</evidence>
<protein>
    <submittedName>
        <fullName evidence="1">DUF5701 family protein</fullName>
    </submittedName>
</protein>
<keyword evidence="2" id="KW-1185">Reference proteome</keyword>
<comment type="caution">
    <text evidence="1">The sequence shown here is derived from an EMBL/GenBank/DDBJ whole genome shotgun (WGS) entry which is preliminary data.</text>
</comment>
<accession>A0ABW4GQI2</accession>
<dbReference type="Proteomes" id="UP001597097">
    <property type="component" value="Unassembled WGS sequence"/>
</dbReference>
<evidence type="ECO:0000313" key="1">
    <source>
        <dbReference type="EMBL" id="MFD1544997.1"/>
    </source>
</evidence>
<gene>
    <name evidence="1" type="ORF">ACFSJ0_48690</name>
</gene>
<reference evidence="2" key="1">
    <citation type="journal article" date="2019" name="Int. J. Syst. Evol. Microbiol.">
        <title>The Global Catalogue of Microorganisms (GCM) 10K type strain sequencing project: providing services to taxonomists for standard genome sequencing and annotation.</title>
        <authorList>
            <consortium name="The Broad Institute Genomics Platform"/>
            <consortium name="The Broad Institute Genome Sequencing Center for Infectious Disease"/>
            <person name="Wu L."/>
            <person name="Ma J."/>
        </authorList>
    </citation>
    <scope>NUCLEOTIDE SEQUENCE [LARGE SCALE GENOMIC DNA]</scope>
    <source>
        <strain evidence="2">CGMCC 1.15399</strain>
    </source>
</reference>
<dbReference type="Pfam" id="PF18959">
    <property type="entry name" value="DUF5701"/>
    <property type="match status" value="1"/>
</dbReference>